<dbReference type="EMBL" id="JAENII010000049">
    <property type="protein sequence ID" value="MBK1829082.1"/>
    <property type="molecule type" value="Genomic_DNA"/>
</dbReference>
<reference evidence="1" key="1">
    <citation type="submission" date="2021-01" db="EMBL/GenBank/DDBJ databases">
        <title>Modified the classification status of verrucomicrobia.</title>
        <authorList>
            <person name="Feng X."/>
        </authorList>
    </citation>
    <scope>NUCLEOTIDE SEQUENCE</scope>
    <source>
        <strain evidence="1">KCTC 22201</strain>
    </source>
</reference>
<comment type="caution">
    <text evidence="1">The sequence shown here is derived from an EMBL/GenBank/DDBJ whole genome shotgun (WGS) entry which is preliminary data.</text>
</comment>
<evidence type="ECO:0000313" key="2">
    <source>
        <dbReference type="Proteomes" id="UP000658278"/>
    </source>
</evidence>
<evidence type="ECO:0000313" key="1">
    <source>
        <dbReference type="EMBL" id="MBK1829082.1"/>
    </source>
</evidence>
<proteinExistence type="predicted"/>
<gene>
    <name evidence="1" type="ORF">JIN81_18770</name>
</gene>
<name>A0A934VHH6_9BACT</name>
<protein>
    <submittedName>
        <fullName evidence="1">Uncharacterized protein</fullName>
    </submittedName>
</protein>
<dbReference type="AlphaFoldDB" id="A0A934VHH6"/>
<accession>A0A934VHH6</accession>
<sequence length="113" mass="13040">MRAKILKLARGTAISDNSLEFTVDAEVLNAAKGDLKRSERIRVVIKLPVRDSALLRDTPFGMNEGDDFILFLQARYSADKKTLLHYRFTETPLGCLPHDFYTWKRIDRAIEKR</sequence>
<dbReference type="RefSeq" id="WP_234045605.1">
    <property type="nucleotide sequence ID" value="NZ_JAENII010000049.1"/>
</dbReference>
<organism evidence="1 2">
    <name type="scientific">Haloferula rosea</name>
    <dbReference type="NCBI Taxonomy" id="490093"/>
    <lineage>
        <taxon>Bacteria</taxon>
        <taxon>Pseudomonadati</taxon>
        <taxon>Verrucomicrobiota</taxon>
        <taxon>Verrucomicrobiia</taxon>
        <taxon>Verrucomicrobiales</taxon>
        <taxon>Verrucomicrobiaceae</taxon>
        <taxon>Haloferula</taxon>
    </lineage>
</organism>
<dbReference type="Proteomes" id="UP000658278">
    <property type="component" value="Unassembled WGS sequence"/>
</dbReference>
<keyword evidence="2" id="KW-1185">Reference proteome</keyword>